<feature type="compositionally biased region" description="Low complexity" evidence="2">
    <location>
        <begin position="20"/>
        <end position="38"/>
    </location>
</feature>
<feature type="region of interest" description="Disordered" evidence="2">
    <location>
        <begin position="1"/>
        <end position="41"/>
    </location>
</feature>
<dbReference type="PANTHER" id="PTHR31662:SF39">
    <property type="match status" value="1"/>
</dbReference>
<accession>A0AAE1VMK7</accession>
<protein>
    <recommendedName>
        <fullName evidence="3">Glabrous enhancer-binding protein-like DBD domain-containing protein</fullName>
    </recommendedName>
</protein>
<name>A0AAE1VMK7_9SOLA</name>
<dbReference type="Pfam" id="PF04504">
    <property type="entry name" value="GeBP-like_DBD"/>
    <property type="match status" value="1"/>
</dbReference>
<comment type="caution">
    <text evidence="4">The sequence shown here is derived from an EMBL/GenBank/DDBJ whole genome shotgun (WGS) entry which is preliminary data.</text>
</comment>
<dbReference type="InterPro" id="IPR053932">
    <property type="entry name" value="GeBP-like_DBD"/>
</dbReference>
<evidence type="ECO:0000256" key="2">
    <source>
        <dbReference type="SAM" id="MobiDB-lite"/>
    </source>
</evidence>
<sequence>MTHPRPRKEPTSAVNHRTNSPKSSSKSTTPITKTISKSPETHRVFTENDEIQLLKFLSQSPNNNTVTFNGNFTETQIAKKLKRLKEKYHKFARSKSLIKTPHDQKIYEFGRKIWGRNAAKGKEPVIELHEKRNEYCLEGLRRLGKEKLKKMNEKWMELKLEESELTMNKGQGQGQKFEKKIGSGSGKQRKKATQPKLWTGHGIIIEICHVRIIASHNCQDEK</sequence>
<evidence type="ECO:0000313" key="5">
    <source>
        <dbReference type="Proteomes" id="UP001291623"/>
    </source>
</evidence>
<dbReference type="PANTHER" id="PTHR31662">
    <property type="entry name" value="BNAANNG10740D PROTEIN-RELATED"/>
    <property type="match status" value="1"/>
</dbReference>
<dbReference type="GO" id="GO:0006355">
    <property type="term" value="P:regulation of DNA-templated transcription"/>
    <property type="evidence" value="ECO:0007669"/>
    <property type="project" value="InterPro"/>
</dbReference>
<evidence type="ECO:0000259" key="3">
    <source>
        <dbReference type="Pfam" id="PF04504"/>
    </source>
</evidence>
<proteinExistence type="inferred from homology"/>
<dbReference type="InterPro" id="IPR007592">
    <property type="entry name" value="GEBP"/>
</dbReference>
<keyword evidence="5" id="KW-1185">Reference proteome</keyword>
<evidence type="ECO:0000313" key="4">
    <source>
        <dbReference type="EMBL" id="KAK4369566.1"/>
    </source>
</evidence>
<organism evidence="4 5">
    <name type="scientific">Anisodus tanguticus</name>
    <dbReference type="NCBI Taxonomy" id="243964"/>
    <lineage>
        <taxon>Eukaryota</taxon>
        <taxon>Viridiplantae</taxon>
        <taxon>Streptophyta</taxon>
        <taxon>Embryophyta</taxon>
        <taxon>Tracheophyta</taxon>
        <taxon>Spermatophyta</taxon>
        <taxon>Magnoliopsida</taxon>
        <taxon>eudicotyledons</taxon>
        <taxon>Gunneridae</taxon>
        <taxon>Pentapetalae</taxon>
        <taxon>asterids</taxon>
        <taxon>lamiids</taxon>
        <taxon>Solanales</taxon>
        <taxon>Solanaceae</taxon>
        <taxon>Solanoideae</taxon>
        <taxon>Hyoscyameae</taxon>
        <taxon>Anisodus</taxon>
    </lineage>
</organism>
<dbReference type="Proteomes" id="UP001291623">
    <property type="component" value="Unassembled WGS sequence"/>
</dbReference>
<dbReference type="EMBL" id="JAVYJV010000006">
    <property type="protein sequence ID" value="KAK4369566.1"/>
    <property type="molecule type" value="Genomic_DNA"/>
</dbReference>
<comment type="similarity">
    <text evidence="1">Belongs to the GeBP family.</text>
</comment>
<dbReference type="GO" id="GO:0005634">
    <property type="term" value="C:nucleus"/>
    <property type="evidence" value="ECO:0007669"/>
    <property type="project" value="TreeGrafter"/>
</dbReference>
<feature type="domain" description="Glabrous enhancer-binding protein-like DBD" evidence="3">
    <location>
        <begin position="69"/>
        <end position="115"/>
    </location>
</feature>
<reference evidence="4" key="1">
    <citation type="submission" date="2023-12" db="EMBL/GenBank/DDBJ databases">
        <title>Genome assembly of Anisodus tanguticus.</title>
        <authorList>
            <person name="Wang Y.-J."/>
        </authorList>
    </citation>
    <scope>NUCLEOTIDE SEQUENCE</scope>
    <source>
        <strain evidence="4">KB-2021</strain>
        <tissue evidence="4">Leaf</tissue>
    </source>
</reference>
<feature type="region of interest" description="Disordered" evidence="2">
    <location>
        <begin position="167"/>
        <end position="195"/>
    </location>
</feature>
<dbReference type="AlphaFoldDB" id="A0AAE1VMK7"/>
<gene>
    <name evidence="4" type="ORF">RND71_013358</name>
</gene>
<evidence type="ECO:0000256" key="1">
    <source>
        <dbReference type="ARBA" id="ARBA00010820"/>
    </source>
</evidence>